<evidence type="ECO:0000256" key="3">
    <source>
        <dbReference type="PROSITE-ProRule" id="PRU00023"/>
    </source>
</evidence>
<dbReference type="PRINTS" id="PR01415">
    <property type="entry name" value="ANKYRIN"/>
</dbReference>
<feature type="region of interest" description="Disordered" evidence="4">
    <location>
        <begin position="1"/>
        <end position="20"/>
    </location>
</feature>
<feature type="region of interest" description="Disordered" evidence="4">
    <location>
        <begin position="32"/>
        <end position="53"/>
    </location>
</feature>
<accession>A0A7S2YFH4</accession>
<dbReference type="InterPro" id="IPR036770">
    <property type="entry name" value="Ankyrin_rpt-contain_sf"/>
</dbReference>
<organism evidence="6">
    <name type="scientific">Entomoneis paludosa</name>
    <dbReference type="NCBI Taxonomy" id="265537"/>
    <lineage>
        <taxon>Eukaryota</taxon>
        <taxon>Sar</taxon>
        <taxon>Stramenopiles</taxon>
        <taxon>Ochrophyta</taxon>
        <taxon>Bacillariophyta</taxon>
        <taxon>Bacillariophyceae</taxon>
        <taxon>Bacillariophycidae</taxon>
        <taxon>Entomoneidaceae</taxon>
        <taxon>Entomoneis</taxon>
    </lineage>
</organism>
<proteinExistence type="predicted"/>
<dbReference type="Pfam" id="PF00887">
    <property type="entry name" value="ACBP"/>
    <property type="match status" value="1"/>
</dbReference>
<feature type="region of interest" description="Disordered" evidence="4">
    <location>
        <begin position="81"/>
        <end position="116"/>
    </location>
</feature>
<feature type="repeat" description="ANK" evidence="3">
    <location>
        <begin position="183"/>
        <end position="215"/>
    </location>
</feature>
<dbReference type="InterPro" id="IPR002110">
    <property type="entry name" value="Ankyrin_rpt"/>
</dbReference>
<dbReference type="SUPFAM" id="SSF48403">
    <property type="entry name" value="Ankyrin repeat"/>
    <property type="match status" value="1"/>
</dbReference>
<gene>
    <name evidence="6" type="ORF">APAL1065_LOCUS15583</name>
</gene>
<dbReference type="Gene3D" id="1.25.40.20">
    <property type="entry name" value="Ankyrin repeat-containing domain"/>
    <property type="match status" value="1"/>
</dbReference>
<dbReference type="Gene3D" id="1.20.80.10">
    <property type="match status" value="1"/>
</dbReference>
<dbReference type="GO" id="GO:0085020">
    <property type="term" value="P:protein K6-linked ubiquitination"/>
    <property type="evidence" value="ECO:0007669"/>
    <property type="project" value="TreeGrafter"/>
</dbReference>
<keyword evidence="1" id="KW-0677">Repeat</keyword>
<dbReference type="EMBL" id="HBHT01023235">
    <property type="protein sequence ID" value="CAD9973776.1"/>
    <property type="molecule type" value="Transcribed_RNA"/>
</dbReference>
<evidence type="ECO:0000256" key="4">
    <source>
        <dbReference type="SAM" id="MobiDB-lite"/>
    </source>
</evidence>
<dbReference type="PROSITE" id="PS50088">
    <property type="entry name" value="ANK_REPEAT"/>
    <property type="match status" value="2"/>
</dbReference>
<feature type="compositionally biased region" description="Acidic residues" evidence="4">
    <location>
        <begin position="234"/>
        <end position="247"/>
    </location>
</feature>
<dbReference type="InterPro" id="IPR014352">
    <property type="entry name" value="FERM/acyl-CoA-bd_prot_sf"/>
</dbReference>
<dbReference type="Pfam" id="PF12796">
    <property type="entry name" value="Ank_2"/>
    <property type="match status" value="1"/>
</dbReference>
<keyword evidence="2 3" id="KW-0040">ANK repeat</keyword>
<feature type="region of interest" description="Disordered" evidence="4">
    <location>
        <begin position="210"/>
        <end position="251"/>
    </location>
</feature>
<dbReference type="GO" id="GO:0004842">
    <property type="term" value="F:ubiquitin-protein transferase activity"/>
    <property type="evidence" value="ECO:0007669"/>
    <property type="project" value="TreeGrafter"/>
</dbReference>
<protein>
    <recommendedName>
        <fullName evidence="5">ACB domain-containing protein</fullName>
    </recommendedName>
</protein>
<name>A0A7S2YFH4_9STRA</name>
<reference evidence="6" key="1">
    <citation type="submission" date="2021-01" db="EMBL/GenBank/DDBJ databases">
        <authorList>
            <person name="Corre E."/>
            <person name="Pelletier E."/>
            <person name="Niang G."/>
            <person name="Scheremetjew M."/>
            <person name="Finn R."/>
            <person name="Kale V."/>
            <person name="Holt S."/>
            <person name="Cochrane G."/>
            <person name="Meng A."/>
            <person name="Brown T."/>
            <person name="Cohen L."/>
        </authorList>
    </citation>
    <scope>NUCLEOTIDE SEQUENCE</scope>
    <source>
        <strain evidence="6">CCMP125</strain>
    </source>
</reference>
<dbReference type="GO" id="GO:0000062">
    <property type="term" value="F:fatty-acyl-CoA binding"/>
    <property type="evidence" value="ECO:0007669"/>
    <property type="project" value="InterPro"/>
</dbReference>
<dbReference type="PROSITE" id="PS50297">
    <property type="entry name" value="ANK_REP_REGION"/>
    <property type="match status" value="2"/>
</dbReference>
<dbReference type="PANTHER" id="PTHR24171:SF8">
    <property type="entry name" value="BRCA1-ASSOCIATED RING DOMAIN PROTEIN 1"/>
    <property type="match status" value="1"/>
</dbReference>
<dbReference type="AlphaFoldDB" id="A0A7S2YFH4"/>
<sequence>MVKTRKSSNKASESEGPDDALLYGLYKQATKGDAPKRGFSFGKKNKTKKKAWKKLQNIPEETLEEALRHVTKALEILKVEKEGNENSSSEDSSVEDQNIEKKSPSSGTGSETAEDMSPEDMLLVAAGEDDVDGVRNLLKAGVSYAHCDECGQTALHMAADNGAERTLTFLLEKGAAIDTSDQHGVSVLQAAVIAGHVNICKILLERGADPEQADEDGDTPYTCAMDDGSPEMQDLFDDEDEEDDNFEQESTISWDTEFTMEQREQAHKIIDRIPSILDS</sequence>
<dbReference type="SMART" id="SM00248">
    <property type="entry name" value="ANK"/>
    <property type="match status" value="3"/>
</dbReference>
<evidence type="ECO:0000313" key="6">
    <source>
        <dbReference type="EMBL" id="CAD9973776.1"/>
    </source>
</evidence>
<dbReference type="InterPro" id="IPR035984">
    <property type="entry name" value="Acyl-CoA-binding_sf"/>
</dbReference>
<dbReference type="InterPro" id="IPR000582">
    <property type="entry name" value="Acyl-CoA-binding_protein"/>
</dbReference>
<feature type="repeat" description="ANK" evidence="3">
    <location>
        <begin position="150"/>
        <end position="182"/>
    </location>
</feature>
<evidence type="ECO:0000256" key="2">
    <source>
        <dbReference type="ARBA" id="ARBA00023043"/>
    </source>
</evidence>
<feature type="domain" description="ACB" evidence="5">
    <location>
        <begin position="20"/>
        <end position="61"/>
    </location>
</feature>
<dbReference type="SUPFAM" id="SSF47027">
    <property type="entry name" value="Acyl-CoA binding protein"/>
    <property type="match status" value="1"/>
</dbReference>
<evidence type="ECO:0000256" key="1">
    <source>
        <dbReference type="ARBA" id="ARBA00022737"/>
    </source>
</evidence>
<evidence type="ECO:0000259" key="5">
    <source>
        <dbReference type="Pfam" id="PF00887"/>
    </source>
</evidence>
<dbReference type="PANTHER" id="PTHR24171">
    <property type="entry name" value="ANKYRIN REPEAT DOMAIN-CONTAINING PROTEIN 39-RELATED"/>
    <property type="match status" value="1"/>
</dbReference>
<feature type="compositionally biased region" description="Basic residues" evidence="4">
    <location>
        <begin position="43"/>
        <end position="53"/>
    </location>
</feature>